<dbReference type="AlphaFoldDB" id="A0A392RB12"/>
<name>A0A392RB12_9FABA</name>
<sequence>MIFVMIMRKEQHHVLTDRSSLVDHIDYKYLSFSAPHNREGLYECIENPNIKKVGRVIAGNMVERVPQ</sequence>
<evidence type="ECO:0000313" key="2">
    <source>
        <dbReference type="Proteomes" id="UP000265520"/>
    </source>
</evidence>
<organism evidence="1 2">
    <name type="scientific">Trifolium medium</name>
    <dbReference type="NCBI Taxonomy" id="97028"/>
    <lineage>
        <taxon>Eukaryota</taxon>
        <taxon>Viridiplantae</taxon>
        <taxon>Streptophyta</taxon>
        <taxon>Embryophyta</taxon>
        <taxon>Tracheophyta</taxon>
        <taxon>Spermatophyta</taxon>
        <taxon>Magnoliopsida</taxon>
        <taxon>eudicotyledons</taxon>
        <taxon>Gunneridae</taxon>
        <taxon>Pentapetalae</taxon>
        <taxon>rosids</taxon>
        <taxon>fabids</taxon>
        <taxon>Fabales</taxon>
        <taxon>Fabaceae</taxon>
        <taxon>Papilionoideae</taxon>
        <taxon>50 kb inversion clade</taxon>
        <taxon>NPAAA clade</taxon>
        <taxon>Hologalegina</taxon>
        <taxon>IRL clade</taxon>
        <taxon>Trifolieae</taxon>
        <taxon>Trifolium</taxon>
    </lineage>
</organism>
<protein>
    <submittedName>
        <fullName evidence="1">Uncharacterized protein</fullName>
    </submittedName>
</protein>
<accession>A0A392RB12</accession>
<proteinExistence type="predicted"/>
<comment type="caution">
    <text evidence="1">The sequence shown here is derived from an EMBL/GenBank/DDBJ whole genome shotgun (WGS) entry which is preliminary data.</text>
</comment>
<keyword evidence="2" id="KW-1185">Reference proteome</keyword>
<dbReference type="Proteomes" id="UP000265520">
    <property type="component" value="Unassembled WGS sequence"/>
</dbReference>
<evidence type="ECO:0000313" key="1">
    <source>
        <dbReference type="EMBL" id="MCI33838.1"/>
    </source>
</evidence>
<dbReference type="EMBL" id="LXQA010207888">
    <property type="protein sequence ID" value="MCI33838.1"/>
    <property type="molecule type" value="Genomic_DNA"/>
</dbReference>
<reference evidence="1 2" key="1">
    <citation type="journal article" date="2018" name="Front. Plant Sci.">
        <title>Red Clover (Trifolium pratense) and Zigzag Clover (T. medium) - A Picture of Genomic Similarities and Differences.</title>
        <authorList>
            <person name="Dluhosova J."/>
            <person name="Istvanek J."/>
            <person name="Nedelnik J."/>
            <person name="Repkova J."/>
        </authorList>
    </citation>
    <scope>NUCLEOTIDE SEQUENCE [LARGE SCALE GENOMIC DNA]</scope>
    <source>
        <strain evidence="2">cv. 10/8</strain>
        <tissue evidence="1">Leaf</tissue>
    </source>
</reference>